<comment type="function">
    <text evidence="5">Required for correct functioning of the GINS complex, a complex that plays an essential role in the initiation of DNA replication, and progression of DNA replication forks. GINS complex is a core component of CDC45-MCM-GINS (CMG) helicase, the molecular machine that unwinds template DNA during replication, and around which the replisome is built.</text>
</comment>
<evidence type="ECO:0000256" key="6">
    <source>
        <dbReference type="RuleBase" id="RU367161"/>
    </source>
</evidence>
<protein>
    <recommendedName>
        <fullName evidence="6">DNA replication complex GINS protein PSF3</fullName>
    </recommendedName>
</protein>
<keyword evidence="3 6" id="KW-0235">DNA replication</keyword>
<proteinExistence type="inferred from homology"/>
<dbReference type="Gene3D" id="1.20.58.2050">
    <property type="match status" value="1"/>
</dbReference>
<dbReference type="Pfam" id="PF22466">
    <property type="entry name" value="PSF3_N"/>
    <property type="match status" value="1"/>
</dbReference>
<evidence type="ECO:0000256" key="5">
    <source>
        <dbReference type="ARBA" id="ARBA00045258"/>
    </source>
</evidence>
<dbReference type="SUPFAM" id="SSF160059">
    <property type="entry name" value="PriA/YqbF domain"/>
    <property type="match status" value="1"/>
</dbReference>
<dbReference type="SUPFAM" id="SSF158573">
    <property type="entry name" value="GINS helical bundle-like"/>
    <property type="match status" value="1"/>
</dbReference>
<dbReference type="PANTHER" id="PTHR22768:SF0">
    <property type="entry name" value="DNA REPLICATION COMPLEX GINS PROTEIN PSF3"/>
    <property type="match status" value="1"/>
</dbReference>
<feature type="domain" description="DNA replication complex GINS protein PSF3 N-terminal" evidence="8">
    <location>
        <begin position="20"/>
        <end position="72"/>
    </location>
</feature>
<gene>
    <name evidence="9" type="ORF">PACLA_8A001845</name>
</gene>
<accession>A0A6S7GCW2</accession>
<name>A0A6S7GCW2_PARCT</name>
<evidence type="ECO:0000313" key="9">
    <source>
        <dbReference type="EMBL" id="CAB3986436.1"/>
    </source>
</evidence>
<comment type="caution">
    <text evidence="9">The sequence shown here is derived from an EMBL/GenBank/DDBJ whole genome shotgun (WGS) entry which is preliminary data.</text>
</comment>
<dbReference type="InterPro" id="IPR038437">
    <property type="entry name" value="GINS_Psf3_sf"/>
</dbReference>
<dbReference type="PANTHER" id="PTHR22768">
    <property type="entry name" value="DNA REPLICATION COMPLEX GINS PROTEIN PSF3"/>
    <property type="match status" value="1"/>
</dbReference>
<keyword evidence="10" id="KW-1185">Reference proteome</keyword>
<comment type="function">
    <text evidence="6">The GINS complex plays an essential role in the initiation of DNA replication.</text>
</comment>
<evidence type="ECO:0000256" key="2">
    <source>
        <dbReference type="ARBA" id="ARBA00006343"/>
    </source>
</evidence>
<keyword evidence="4 6" id="KW-0539">Nucleus</keyword>
<evidence type="ECO:0000256" key="1">
    <source>
        <dbReference type="ARBA" id="ARBA00004123"/>
    </source>
</evidence>
<dbReference type="EMBL" id="CACRXK020001015">
    <property type="protein sequence ID" value="CAB3986436.1"/>
    <property type="molecule type" value="Genomic_DNA"/>
</dbReference>
<dbReference type="AlphaFoldDB" id="A0A6S7GCW2"/>
<dbReference type="InterPro" id="IPR055221">
    <property type="entry name" value="PSF3_N"/>
</dbReference>
<evidence type="ECO:0000256" key="3">
    <source>
        <dbReference type="ARBA" id="ARBA00022705"/>
    </source>
</evidence>
<comment type="subcellular location">
    <subcellularLocation>
        <location evidence="1 6">Nucleus</location>
    </subcellularLocation>
</comment>
<dbReference type="Pfam" id="PF05916">
    <property type="entry name" value="Sld5"/>
    <property type="match status" value="1"/>
</dbReference>
<dbReference type="InterPro" id="IPR010492">
    <property type="entry name" value="GINS_Psf3"/>
</dbReference>
<dbReference type="GO" id="GO:0000811">
    <property type="term" value="C:GINS complex"/>
    <property type="evidence" value="ECO:0007669"/>
    <property type="project" value="UniProtKB-UniRule"/>
</dbReference>
<dbReference type="CDD" id="cd21693">
    <property type="entry name" value="GINS_B_Psf3"/>
    <property type="match status" value="1"/>
</dbReference>
<evidence type="ECO:0000259" key="7">
    <source>
        <dbReference type="Pfam" id="PF05916"/>
    </source>
</evidence>
<dbReference type="CDD" id="cd11713">
    <property type="entry name" value="GINS_A_psf3"/>
    <property type="match status" value="1"/>
</dbReference>
<dbReference type="GO" id="GO:1902975">
    <property type="term" value="P:mitotic DNA replication initiation"/>
    <property type="evidence" value="ECO:0007669"/>
    <property type="project" value="TreeGrafter"/>
</dbReference>
<sequence length="212" mass="24516">MADDSLYGSLQVRPSGWDYFELDDILACQEKIPCTFETQVKDLGFLDHGSDSEHIEPATKMELPFWLAKELCARQRKIISVELPKVYREAYRQILEADATAVDLNKLGPYFYSVGGKLLEFGNAENPRIAETLMMTYMKRMRRLMDLSLNKLDGSKESQTLLPKLDHDEHNVFAFSQEGLREFEQWKQGVISKLTSSKTVINQRKRKRTEDN</sequence>
<dbReference type="OrthoDB" id="10251744at2759"/>
<dbReference type="Proteomes" id="UP001152795">
    <property type="component" value="Unassembled WGS sequence"/>
</dbReference>
<comment type="similarity">
    <text evidence="2 6">Belongs to the GINS3/PSF3 family.</text>
</comment>
<evidence type="ECO:0000256" key="4">
    <source>
        <dbReference type="ARBA" id="ARBA00023242"/>
    </source>
</evidence>
<evidence type="ECO:0000313" key="10">
    <source>
        <dbReference type="Proteomes" id="UP001152795"/>
    </source>
</evidence>
<evidence type="ECO:0000259" key="8">
    <source>
        <dbReference type="Pfam" id="PF22466"/>
    </source>
</evidence>
<reference evidence="9" key="1">
    <citation type="submission" date="2020-04" db="EMBL/GenBank/DDBJ databases">
        <authorList>
            <person name="Alioto T."/>
            <person name="Alioto T."/>
            <person name="Gomez Garrido J."/>
        </authorList>
    </citation>
    <scope>NUCLEOTIDE SEQUENCE</scope>
    <source>
        <strain evidence="9">A484AB</strain>
    </source>
</reference>
<comment type="subunit">
    <text evidence="6">Component of the GINS complex.</text>
</comment>
<feature type="domain" description="GINS subunit" evidence="7">
    <location>
        <begin position="89"/>
        <end position="186"/>
    </location>
</feature>
<organism evidence="9 10">
    <name type="scientific">Paramuricea clavata</name>
    <name type="common">Red gorgonian</name>
    <name type="synonym">Violescent sea-whip</name>
    <dbReference type="NCBI Taxonomy" id="317549"/>
    <lineage>
        <taxon>Eukaryota</taxon>
        <taxon>Metazoa</taxon>
        <taxon>Cnidaria</taxon>
        <taxon>Anthozoa</taxon>
        <taxon>Octocorallia</taxon>
        <taxon>Malacalcyonacea</taxon>
        <taxon>Plexauridae</taxon>
        <taxon>Paramuricea</taxon>
    </lineage>
</organism>
<dbReference type="InterPro" id="IPR036224">
    <property type="entry name" value="GINS_bundle-like_dom_sf"/>
</dbReference>
<dbReference type="InterPro" id="IPR021151">
    <property type="entry name" value="GINS_A"/>
</dbReference>